<evidence type="ECO:0000313" key="2">
    <source>
        <dbReference type="Proteomes" id="UP001203945"/>
    </source>
</evidence>
<proteinExistence type="predicted"/>
<sequence>MIGGLVERRKHWLQALVLSLGLHGVGAAAILDVIPSLPRRTDETISLQIEIAPLDVTTGSVGAATLTPAQPVPTAEGEAVMPEQAVPAGADAVTPTQTDILSPAEDLRSVIAPTPVAPQSNATANLPGIDIALAPTTQSRANGAEGSGADAAALDAGLAALIGSIRQQVAEPCLIALPRNVEDGGLRVTLLGEDEARFAPLIEAVDPPQGVALSQQPLLVDARQCPAVNFARAYRSYPVFPLRIALDTTTLAAGEPLTGTISGIADGDTLALLLIDDNGVVQDLTRFFTAGRGSATAFDVPARRAGDPRETAQLLIALTSPVPIETVSLRDGQLAEDVFAALSAEIGDPAAIKIGLASFDLR</sequence>
<name>A0ABT1MLL5_9RHOB</name>
<accession>A0ABT1MLL5</accession>
<dbReference type="RefSeq" id="WP_255328125.1">
    <property type="nucleotide sequence ID" value="NZ_JAKZEU010000001.1"/>
</dbReference>
<geneLocation type="plasmid" evidence="1">
    <name>unnamed1</name>
</geneLocation>
<dbReference type="Proteomes" id="UP001203945">
    <property type="component" value="Unassembled WGS sequence"/>
</dbReference>
<evidence type="ECO:0000313" key="1">
    <source>
        <dbReference type="EMBL" id="MCQ0969170.1"/>
    </source>
</evidence>
<dbReference type="EMBL" id="JAKZEU010000001">
    <property type="protein sequence ID" value="MCQ0969170.1"/>
    <property type="molecule type" value="Genomic_DNA"/>
</dbReference>
<reference evidence="1 2" key="1">
    <citation type="submission" date="2022-03" db="EMBL/GenBank/DDBJ databases">
        <authorList>
            <person name="He Y."/>
        </authorList>
    </citation>
    <scope>NUCLEOTIDE SEQUENCE [LARGE SCALE GENOMIC DNA]</scope>
    <source>
        <strain evidence="1 2">TK19116</strain>
        <plasmid evidence="1">unnamed1</plasmid>
    </source>
</reference>
<keyword evidence="2" id="KW-1185">Reference proteome</keyword>
<keyword evidence="1" id="KW-0614">Plasmid</keyword>
<gene>
    <name evidence="1" type="ORF">MLD63_01805</name>
</gene>
<comment type="caution">
    <text evidence="1">The sequence shown here is derived from an EMBL/GenBank/DDBJ whole genome shotgun (WGS) entry which is preliminary data.</text>
</comment>
<organism evidence="1 2">
    <name type="scientific">Paracoccus albicereus</name>
    <dbReference type="NCBI Taxonomy" id="2922394"/>
    <lineage>
        <taxon>Bacteria</taxon>
        <taxon>Pseudomonadati</taxon>
        <taxon>Pseudomonadota</taxon>
        <taxon>Alphaproteobacteria</taxon>
        <taxon>Rhodobacterales</taxon>
        <taxon>Paracoccaceae</taxon>
        <taxon>Paracoccus</taxon>
    </lineage>
</organism>
<protein>
    <submittedName>
        <fullName evidence="1">Uncharacterized protein</fullName>
    </submittedName>
</protein>